<dbReference type="Proteomes" id="UP000094472">
    <property type="component" value="Unassembled WGS sequence"/>
</dbReference>
<proteinExistence type="predicted"/>
<reference evidence="1 2" key="1">
    <citation type="journal article" date="2016" name="Environ. Microbiol.">
        <title>New Methyloceanibacter diversity from North Sea sediments includes methanotroph containing solely the soluble methane monooxygenase.</title>
        <authorList>
            <person name="Vekeman B."/>
            <person name="Kerckhof F.M."/>
            <person name="Cremers G."/>
            <person name="de Vos P."/>
            <person name="Vandamme P."/>
            <person name="Boon N."/>
            <person name="Op den Camp H.J."/>
            <person name="Heylen K."/>
        </authorList>
    </citation>
    <scope>NUCLEOTIDE SEQUENCE [LARGE SCALE GENOMIC DNA]</scope>
    <source>
        <strain evidence="1 2">R-67175</strain>
    </source>
</reference>
<organism evidence="1 2">
    <name type="scientific">Methyloceanibacter superfactus</name>
    <dbReference type="NCBI Taxonomy" id="1774969"/>
    <lineage>
        <taxon>Bacteria</taxon>
        <taxon>Pseudomonadati</taxon>
        <taxon>Pseudomonadota</taxon>
        <taxon>Alphaproteobacteria</taxon>
        <taxon>Hyphomicrobiales</taxon>
        <taxon>Hyphomicrobiaceae</taxon>
        <taxon>Methyloceanibacter</taxon>
    </lineage>
</organism>
<dbReference type="NCBIfam" id="TIGR02281">
    <property type="entry name" value="clan_AA_DTGA"/>
    <property type="match status" value="1"/>
</dbReference>
<accession>A0A1E3W1T4</accession>
<name>A0A1E3W1T4_9HYPH</name>
<protein>
    <recommendedName>
        <fullName evidence="3">Aspartyl protease</fullName>
    </recommendedName>
</protein>
<sequence length="175" mass="18995">MQWGALALGIFAVIYFFDDLRAAFGPDRGGLPTFAEAMRDRPAAPENKGSGFTREVRLRANESGHFVFKAAVNDRLASFVADTGATFVVLTYEDAERLGLSPRSLDFTAPVQTANGITYVAPVTLDRVRVEDITIRDVPAAVAEKGALGTNLLGMTFLGRLKSFQIQRGELVLVQ</sequence>
<dbReference type="InterPro" id="IPR021109">
    <property type="entry name" value="Peptidase_aspartic_dom_sf"/>
</dbReference>
<gene>
    <name evidence="1" type="ORF">AUC69_08785</name>
</gene>
<dbReference type="SUPFAM" id="SSF50630">
    <property type="entry name" value="Acid proteases"/>
    <property type="match status" value="1"/>
</dbReference>
<dbReference type="Gene3D" id="2.40.70.10">
    <property type="entry name" value="Acid Proteases"/>
    <property type="match status" value="1"/>
</dbReference>
<dbReference type="Pfam" id="PF13650">
    <property type="entry name" value="Asp_protease_2"/>
    <property type="match status" value="1"/>
</dbReference>
<dbReference type="STRING" id="1774969.AUC69_08785"/>
<keyword evidence="2" id="KW-1185">Reference proteome</keyword>
<dbReference type="EMBL" id="LPWF01000016">
    <property type="protein sequence ID" value="ODR99699.1"/>
    <property type="molecule type" value="Genomic_DNA"/>
</dbReference>
<comment type="caution">
    <text evidence="1">The sequence shown here is derived from an EMBL/GenBank/DDBJ whole genome shotgun (WGS) entry which is preliminary data.</text>
</comment>
<evidence type="ECO:0008006" key="3">
    <source>
        <dbReference type="Google" id="ProtNLM"/>
    </source>
</evidence>
<dbReference type="AlphaFoldDB" id="A0A1E3W1T4"/>
<dbReference type="InterPro" id="IPR011969">
    <property type="entry name" value="Clan_AA_Asp_peptidase_C"/>
</dbReference>
<dbReference type="InterPro" id="IPR034122">
    <property type="entry name" value="Retropepsin-like_bacterial"/>
</dbReference>
<evidence type="ECO:0000313" key="1">
    <source>
        <dbReference type="EMBL" id="ODR99699.1"/>
    </source>
</evidence>
<evidence type="ECO:0000313" key="2">
    <source>
        <dbReference type="Proteomes" id="UP000094472"/>
    </source>
</evidence>
<dbReference type="CDD" id="cd05483">
    <property type="entry name" value="retropepsin_like_bacteria"/>
    <property type="match status" value="1"/>
</dbReference>